<accession>A0A1S1K2G9</accession>
<dbReference type="EMBL" id="MLHV01000015">
    <property type="protein sequence ID" value="OHT97307.1"/>
    <property type="molecule type" value="Genomic_DNA"/>
</dbReference>
<keyword evidence="1" id="KW-1133">Transmembrane helix</keyword>
<dbReference type="Proteomes" id="UP000179636">
    <property type="component" value="Unassembled WGS sequence"/>
</dbReference>
<reference evidence="2 3" key="1">
    <citation type="submission" date="2016-10" db="EMBL/GenBank/DDBJ databases">
        <title>Evaluation of Human, Animal and Environmental Mycobacterium chelonae Isolates by Core Genome Phylogenomic Analysis, Targeted Gene Comparison, and Anti-microbial Susceptibility Patterns: A Tale of Mistaken Identities.</title>
        <authorList>
            <person name="Fogelson S.B."/>
            <person name="Camus A.C."/>
            <person name="Lorenz W."/>
            <person name="Vasireddy R."/>
            <person name="Vasireddy S."/>
            <person name="Smith T."/>
            <person name="Brown-Elliott B.A."/>
            <person name="Wallace R.J.Jr."/>
            <person name="Hasan N.A."/>
            <person name="Reischl U."/>
            <person name="Sanchez S."/>
        </authorList>
    </citation>
    <scope>NUCLEOTIDE SEQUENCE [LARGE SCALE GENOMIC DNA]</scope>
    <source>
        <strain evidence="2 3">24999</strain>
    </source>
</reference>
<keyword evidence="3" id="KW-1185">Reference proteome</keyword>
<gene>
    <name evidence="2" type="ORF">BKG61_16985</name>
</gene>
<feature type="transmembrane region" description="Helical" evidence="1">
    <location>
        <begin position="102"/>
        <end position="124"/>
    </location>
</feature>
<comment type="caution">
    <text evidence="2">The sequence shown here is derived from an EMBL/GenBank/DDBJ whole genome shotgun (WGS) entry which is preliminary data.</text>
</comment>
<name>A0A1S1K2G9_9MYCO</name>
<evidence type="ECO:0000256" key="1">
    <source>
        <dbReference type="SAM" id="Phobius"/>
    </source>
</evidence>
<dbReference type="AlphaFoldDB" id="A0A1S1K2G9"/>
<sequence length="173" mass="17496">MGETLPAALPPEAAAASPNRVTAIITVVLAGIGSLLTLGNGVVGLTGLAALAGDAGMRTLALRSPGALALTVLATLLSVACGLLLLAGTVALLRHKMIGRRFIVSGCVLIILGSLISLGLSLAATARYGVYQISAVAILSLVLPLATIVVAVLPSTTAWIQAKRDRKDLERDV</sequence>
<feature type="transmembrane region" description="Helical" evidence="1">
    <location>
        <begin position="130"/>
        <end position="153"/>
    </location>
</feature>
<protein>
    <submittedName>
        <fullName evidence="2">Uncharacterized protein</fullName>
    </submittedName>
</protein>
<keyword evidence="1" id="KW-0812">Transmembrane</keyword>
<dbReference type="STRING" id="1908205.BKG60_30270"/>
<feature type="transmembrane region" description="Helical" evidence="1">
    <location>
        <begin position="68"/>
        <end position="93"/>
    </location>
</feature>
<evidence type="ECO:0000313" key="2">
    <source>
        <dbReference type="EMBL" id="OHT97307.1"/>
    </source>
</evidence>
<organism evidence="2 3">
    <name type="scientific">Mycobacterium syngnathidarum</name>
    <dbReference type="NCBI Taxonomy" id="1908205"/>
    <lineage>
        <taxon>Bacteria</taxon>
        <taxon>Bacillati</taxon>
        <taxon>Actinomycetota</taxon>
        <taxon>Actinomycetes</taxon>
        <taxon>Mycobacteriales</taxon>
        <taxon>Mycobacteriaceae</taxon>
        <taxon>Mycobacterium</taxon>
    </lineage>
</organism>
<feature type="transmembrane region" description="Helical" evidence="1">
    <location>
        <begin position="21"/>
        <end position="48"/>
    </location>
</feature>
<keyword evidence="1" id="KW-0472">Membrane</keyword>
<proteinExistence type="predicted"/>
<evidence type="ECO:0000313" key="3">
    <source>
        <dbReference type="Proteomes" id="UP000179636"/>
    </source>
</evidence>